<sequence length="162" mass="18581">MSQTGKKIDIEKVDLEKMKEGTTNKPGIIEFPHHSGSALIKPEDKGKIKGRAVAAMHQQTESQMNQLYEQMQLLANQAKSLQKRVEISERIYLAKMNFEPLINHVYHLYESEEGKDILSLIAPNEWGKSKTYIRYLASVKLLADHTWEIIAKPDEEEELGFN</sequence>
<dbReference type="Proteomes" id="UP000240608">
    <property type="component" value="Unassembled WGS sequence"/>
</dbReference>
<dbReference type="Pfam" id="PF10504">
    <property type="entry name" value="DUF2452"/>
    <property type="match status" value="1"/>
</dbReference>
<gene>
    <name evidence="2" type="ORF">C9994_01520</name>
</gene>
<proteinExistence type="predicted"/>
<dbReference type="AlphaFoldDB" id="A0A2T4DVD3"/>
<feature type="coiled-coil region" evidence="1">
    <location>
        <begin position="57"/>
        <end position="91"/>
    </location>
</feature>
<reference evidence="2 3" key="1">
    <citation type="submission" date="2018-03" db="EMBL/GenBank/DDBJ databases">
        <title>Cross-interface Injection: A General Nanoliter Liquid Handling Method Applied to Single Cells Genome Amplification Automated Nanoliter Liquid Handling Applied to Single Cell Multiple Displacement Amplification.</title>
        <authorList>
            <person name="Yun J."/>
            <person name="Xu P."/>
            <person name="Xu J."/>
            <person name="Dai X."/>
            <person name="Wang Y."/>
            <person name="Zheng X."/>
            <person name="Cao C."/>
            <person name="Yi Q."/>
            <person name="Zhu Y."/>
            <person name="Wang L."/>
            <person name="Dong Z."/>
            <person name="Huang Y."/>
            <person name="Huang L."/>
            <person name="Du W."/>
        </authorList>
    </citation>
    <scope>NUCLEOTIDE SEQUENCE [LARGE SCALE GENOMIC DNA]</scope>
    <source>
        <strain evidence="2 3">Z-D1-2</strain>
    </source>
</reference>
<dbReference type="EMBL" id="PYVU01000006">
    <property type="protein sequence ID" value="PTB97770.1"/>
    <property type="molecule type" value="Genomic_DNA"/>
</dbReference>
<accession>A0A2T4DVD3</accession>
<evidence type="ECO:0000313" key="2">
    <source>
        <dbReference type="EMBL" id="PTB97770.1"/>
    </source>
</evidence>
<comment type="caution">
    <text evidence="2">The sequence shown here is derived from an EMBL/GenBank/DDBJ whole genome shotgun (WGS) entry which is preliminary data.</text>
</comment>
<evidence type="ECO:0000256" key="1">
    <source>
        <dbReference type="SAM" id="Coils"/>
    </source>
</evidence>
<organism evidence="2 3">
    <name type="scientific">Marivirga lumbricoides</name>
    <dbReference type="NCBI Taxonomy" id="1046115"/>
    <lineage>
        <taxon>Bacteria</taxon>
        <taxon>Pseudomonadati</taxon>
        <taxon>Bacteroidota</taxon>
        <taxon>Cytophagia</taxon>
        <taxon>Cytophagales</taxon>
        <taxon>Marivirgaceae</taxon>
        <taxon>Marivirga</taxon>
    </lineage>
</organism>
<keyword evidence="1" id="KW-0175">Coiled coil</keyword>
<dbReference type="InterPro" id="IPR019534">
    <property type="entry name" value="DUF2452"/>
</dbReference>
<protein>
    <submittedName>
        <fullName evidence="2">DUF2452 domain-containing protein</fullName>
    </submittedName>
</protein>
<name>A0A2T4DVD3_9BACT</name>
<evidence type="ECO:0000313" key="3">
    <source>
        <dbReference type="Proteomes" id="UP000240608"/>
    </source>
</evidence>